<evidence type="ECO:0000256" key="1">
    <source>
        <dbReference type="ARBA" id="ARBA00022723"/>
    </source>
</evidence>
<feature type="domain" description="FYVE-type" evidence="8">
    <location>
        <begin position="452"/>
        <end position="514"/>
    </location>
</feature>
<dbReference type="Gene3D" id="3.30.40.10">
    <property type="entry name" value="Zinc/RING finger domain, C3HC4 (zinc finger)"/>
    <property type="match status" value="1"/>
</dbReference>
<accession>G5A4A6</accession>
<feature type="compositionally biased region" description="Polar residues" evidence="6">
    <location>
        <begin position="569"/>
        <end position="580"/>
    </location>
</feature>
<feature type="region of interest" description="Disordered" evidence="6">
    <location>
        <begin position="1"/>
        <end position="25"/>
    </location>
</feature>
<dbReference type="PROSITE" id="PS50178">
    <property type="entry name" value="ZF_FYVE"/>
    <property type="match status" value="1"/>
</dbReference>
<evidence type="ECO:0000256" key="5">
    <source>
        <dbReference type="SAM" id="Coils"/>
    </source>
</evidence>
<evidence type="ECO:0000256" key="2">
    <source>
        <dbReference type="ARBA" id="ARBA00022771"/>
    </source>
</evidence>
<keyword evidence="10" id="KW-1185">Reference proteome</keyword>
<dbReference type="SUPFAM" id="SSF57903">
    <property type="entry name" value="FYVE/PHD zinc finger"/>
    <property type="match status" value="1"/>
</dbReference>
<dbReference type="InterPro" id="IPR000306">
    <property type="entry name" value="Znf_FYVE"/>
</dbReference>
<dbReference type="PANTHER" id="PTHR13510">
    <property type="entry name" value="FYVE-FINGER-CONTAINING RAB5 EFFECTOR PROTEIN RABENOSYN-5-RELATED"/>
    <property type="match status" value="1"/>
</dbReference>
<feature type="compositionally biased region" description="Low complexity" evidence="6">
    <location>
        <begin position="148"/>
        <end position="178"/>
    </location>
</feature>
<dbReference type="PROSITE" id="PS50020">
    <property type="entry name" value="WW_DOMAIN_2"/>
    <property type="match status" value="1"/>
</dbReference>
<dbReference type="InterPro" id="IPR013083">
    <property type="entry name" value="Znf_RING/FYVE/PHD"/>
</dbReference>
<dbReference type="EMBL" id="JH159159">
    <property type="protein sequence ID" value="EGZ10311.1"/>
    <property type="molecule type" value="Genomic_DNA"/>
</dbReference>
<evidence type="ECO:0000313" key="10">
    <source>
        <dbReference type="Proteomes" id="UP000002640"/>
    </source>
</evidence>
<dbReference type="InterPro" id="IPR023393">
    <property type="entry name" value="START-like_dom_sf"/>
</dbReference>
<dbReference type="GeneID" id="20660545"/>
<evidence type="ECO:0000256" key="4">
    <source>
        <dbReference type="PROSITE-ProRule" id="PRU00091"/>
    </source>
</evidence>
<dbReference type="Proteomes" id="UP000002640">
    <property type="component" value="Unassembled WGS sequence"/>
</dbReference>
<feature type="compositionally biased region" description="Acidic residues" evidence="6">
    <location>
        <begin position="87"/>
        <end position="96"/>
    </location>
</feature>
<keyword evidence="3" id="KW-0862">Zinc</keyword>
<feature type="coiled-coil region" evidence="5">
    <location>
        <begin position="962"/>
        <end position="999"/>
    </location>
</feature>
<keyword evidence="2 4" id="KW-0863">Zinc-finger</keyword>
<dbReference type="InterPro" id="IPR001202">
    <property type="entry name" value="WW_dom"/>
</dbReference>
<dbReference type="Pfam" id="PF01363">
    <property type="entry name" value="FYVE"/>
    <property type="match status" value="1"/>
</dbReference>
<feature type="domain" description="WW" evidence="7">
    <location>
        <begin position="1092"/>
        <end position="1121"/>
    </location>
</feature>
<dbReference type="Gene3D" id="3.30.530.20">
    <property type="match status" value="1"/>
</dbReference>
<evidence type="ECO:0000256" key="3">
    <source>
        <dbReference type="ARBA" id="ARBA00022833"/>
    </source>
</evidence>
<dbReference type="STRING" id="1094619.G5A4A6"/>
<feature type="region of interest" description="Disordered" evidence="6">
    <location>
        <begin position="879"/>
        <end position="961"/>
    </location>
</feature>
<dbReference type="InterPro" id="IPR017455">
    <property type="entry name" value="Znf_FYVE-rel"/>
</dbReference>
<sequence length="1132" mass="123487">MPRPEYAPFITSPRGASGPSVVGSAPSAVSALSAAASETLSAALSVAKLNLHRRRRQTLTDPNARGRSAGTRSGGGHTGRRTPYLDREDEEEDDPYDPPQQHHYQHQRQRQQYDHEPQQRYRGRQKSARSASRSPAPSPSRGSGGGFASMLLSSSSSTRSLSLRSPSARSSSATSPSSLRDESMSSMTSDMAQHLPELSADRVEALVNFIDKSVDDAYNLSLGFGRVRWTPSRAREGVTIHRARSGPDDAMLDAAVRGSCNISATFREISDLLITETSADFAEHESAVNPSEFLDGQVLYTLVPRTPEERFVCVKWHCVRSLAPSVAKHRDYVYVELVDSFEDGDGRRIGYRLGKSVDLDVLPSRDSKHGSVRAKTLTLQTWSERAPGSLEFVTMMINDLGDRLPSWLVLKMVDTAALRSACIRDHINQRRLDMLVYAGPRDMVPLSRRVCCVVCTRSFSLVRKKYNCAGCGDVICSQCSVHQLVTAHQRLSDLSAPGGKRKTRICVKCSSKMQSRELPRRASSARQSDMSRVSSDGSVRSSLASNSSFLGRSHTPAGKTSDETRRSFLSDSTAGTSSQDSMEDGNRSSGNGSAAVRKQVPNMFQFRPTSSSMGKSERLSKASTSPSSPGDEEERLDVEELQPQLLGDSILAPAPVELDLGVGKYKETYTQQPTRTERDYQAEAAELAEYSDPEEEEGYSEEDAGNFLNTEGHRHDAVRQSLSQATVMTVDMDVPMVHKVEVASFLTEEENASLDTVSNDSDSANFTLDENSKIVESRSFGPRSDAGAPIPVQVEEFIVPQNVRTVPRRSMELEEVEAEELVIEEIQPVNVGIVPRRSMDSEELVVEEVQPENSTRLSMETEEMEVPMVVRKVAKKLVVGAGGRRSRDSRRAPAPRPTGAPPPPPPPPRVADVLTESMASARANKKVQAASNGSRAGPPPTPVVAAAAEEDPAPAPAPAPAAEEETLKLEDLQVHLDRMNQISASLRDLRQEMKQTTATPASTHTAMAALTTFETKANAERAAKIAANFISLLDRNAAPAARRAQQHLKQRGGPRTSLFNLTLAMGDGSFVDYLVDSTFEDVGESPDGQGLGWQAVQSQTTGKQYYFNQNCALASWTLPGPDVFWGTLYMVL</sequence>
<dbReference type="KEGG" id="psoj:PHYSODRAFT_522670"/>
<evidence type="ECO:0000259" key="8">
    <source>
        <dbReference type="PROSITE" id="PS50178"/>
    </source>
</evidence>
<evidence type="ECO:0000256" key="6">
    <source>
        <dbReference type="SAM" id="MobiDB-lite"/>
    </source>
</evidence>
<dbReference type="PANTHER" id="PTHR13510:SF44">
    <property type="entry name" value="RABENOSYN-5"/>
    <property type="match status" value="1"/>
</dbReference>
<evidence type="ECO:0000259" key="7">
    <source>
        <dbReference type="PROSITE" id="PS50020"/>
    </source>
</evidence>
<dbReference type="InterPro" id="IPR011011">
    <property type="entry name" value="Znf_FYVE_PHD"/>
</dbReference>
<feature type="compositionally biased region" description="Pro residues" evidence="6">
    <location>
        <begin position="894"/>
        <end position="909"/>
    </location>
</feature>
<name>G5A4A6_PHYSP</name>
<feature type="region of interest" description="Disordered" evidence="6">
    <location>
        <begin position="516"/>
        <end position="637"/>
    </location>
</feature>
<organism evidence="9 10">
    <name type="scientific">Phytophthora sojae (strain P6497)</name>
    <name type="common">Soybean stem and root rot agent</name>
    <name type="synonym">Phytophthora megasperma f. sp. glycines</name>
    <dbReference type="NCBI Taxonomy" id="1094619"/>
    <lineage>
        <taxon>Eukaryota</taxon>
        <taxon>Sar</taxon>
        <taxon>Stramenopiles</taxon>
        <taxon>Oomycota</taxon>
        <taxon>Peronosporomycetes</taxon>
        <taxon>Peronosporales</taxon>
        <taxon>Peronosporaceae</taxon>
        <taxon>Phytophthora</taxon>
    </lineage>
</organism>
<reference evidence="9 10" key="1">
    <citation type="journal article" date="2006" name="Science">
        <title>Phytophthora genome sequences uncover evolutionary origins and mechanisms of pathogenesis.</title>
        <authorList>
            <person name="Tyler B.M."/>
            <person name="Tripathy S."/>
            <person name="Zhang X."/>
            <person name="Dehal P."/>
            <person name="Jiang R.H."/>
            <person name="Aerts A."/>
            <person name="Arredondo F.D."/>
            <person name="Baxter L."/>
            <person name="Bensasson D."/>
            <person name="Beynon J.L."/>
            <person name="Chapman J."/>
            <person name="Damasceno C.M."/>
            <person name="Dorrance A.E."/>
            <person name="Dou D."/>
            <person name="Dickerman A.W."/>
            <person name="Dubchak I.L."/>
            <person name="Garbelotto M."/>
            <person name="Gijzen M."/>
            <person name="Gordon S.G."/>
            <person name="Govers F."/>
            <person name="Grunwald N.J."/>
            <person name="Huang W."/>
            <person name="Ivors K.L."/>
            <person name="Jones R.W."/>
            <person name="Kamoun S."/>
            <person name="Krampis K."/>
            <person name="Lamour K.H."/>
            <person name="Lee M.K."/>
            <person name="McDonald W.H."/>
            <person name="Medina M."/>
            <person name="Meijer H.J."/>
            <person name="Nordberg E.K."/>
            <person name="Maclean D.J."/>
            <person name="Ospina-Giraldo M.D."/>
            <person name="Morris P.F."/>
            <person name="Phuntumart V."/>
            <person name="Putnam N.H."/>
            <person name="Rash S."/>
            <person name="Rose J.K."/>
            <person name="Sakihama Y."/>
            <person name="Salamov A.A."/>
            <person name="Savidor A."/>
            <person name="Scheuring C.F."/>
            <person name="Smith B.M."/>
            <person name="Sobral B.W."/>
            <person name="Terry A."/>
            <person name="Torto-Alalibo T.A."/>
            <person name="Win J."/>
            <person name="Xu Z."/>
            <person name="Zhang H."/>
            <person name="Grigoriev I.V."/>
            <person name="Rokhsar D.S."/>
            <person name="Boore J.L."/>
        </authorList>
    </citation>
    <scope>NUCLEOTIDE SEQUENCE [LARGE SCALE GENOMIC DNA]</scope>
    <source>
        <strain evidence="9 10">P6497</strain>
    </source>
</reference>
<keyword evidence="5" id="KW-0175">Coiled coil</keyword>
<feature type="region of interest" description="Disordered" evidence="6">
    <location>
        <begin position="53"/>
        <end position="191"/>
    </location>
</feature>
<dbReference type="GO" id="GO:0008270">
    <property type="term" value="F:zinc ion binding"/>
    <property type="evidence" value="ECO:0007669"/>
    <property type="project" value="UniProtKB-KW"/>
</dbReference>
<dbReference type="SMART" id="SM00064">
    <property type="entry name" value="FYVE"/>
    <property type="match status" value="1"/>
</dbReference>
<keyword evidence="1" id="KW-0479">Metal-binding</keyword>
<proteinExistence type="predicted"/>
<feature type="compositionally biased region" description="Low complexity" evidence="6">
    <location>
        <begin position="528"/>
        <end position="542"/>
    </location>
</feature>
<protein>
    <recommendedName>
        <fullName evidence="11">FYVE-type domain-containing protein</fullName>
    </recommendedName>
</protein>
<dbReference type="OMA" id="VTMMIND"/>
<dbReference type="InterPro" id="IPR052727">
    <property type="entry name" value="Rab4/Rab5_effector"/>
</dbReference>
<dbReference type="AlphaFoldDB" id="G5A4A6"/>
<dbReference type="CDD" id="cd00065">
    <property type="entry name" value="FYVE_like_SF"/>
    <property type="match status" value="1"/>
</dbReference>
<evidence type="ECO:0000313" key="9">
    <source>
        <dbReference type="EMBL" id="EGZ10311.1"/>
    </source>
</evidence>
<dbReference type="RefSeq" id="XP_009535172.1">
    <property type="nucleotide sequence ID" value="XM_009536877.1"/>
</dbReference>
<feature type="compositionally biased region" description="Low complexity" evidence="6">
    <location>
        <begin position="128"/>
        <end position="141"/>
    </location>
</feature>
<dbReference type="InParanoid" id="G5A4A6"/>
<gene>
    <name evidence="9" type="ORF">PHYSODRAFT_522670</name>
</gene>
<evidence type="ECO:0008006" key="11">
    <source>
        <dbReference type="Google" id="ProtNLM"/>
    </source>
</evidence>
<feature type="compositionally biased region" description="Low complexity" evidence="6">
    <location>
        <begin position="12"/>
        <end position="25"/>
    </location>
</feature>